<evidence type="ECO:0000313" key="1">
    <source>
        <dbReference type="EMBL" id="KAJ8868540.1"/>
    </source>
</evidence>
<sequence>MQACALIIQNRLTFVYGELFTAHENLFPAKHGETHWNCSSLQNIPGLQAAGVSGGRRAGMCAARRNSRGEIVAKGEQKEGEVSCMKQVESRASSGMKEGGNEGTWLPSTTYHIPFPRHLRYLPSPPWFPCSARSPVRTCTLRHSPDWSASSKSLPPILAPLLETRPGIENFSVLQFLSPVQLALSRRAARGCSRRRSVGRSIGVEKRFVPHGEWLNNDGRRSCAEELFVMELGQEFYSCSVTAAGIPGKVFHALGRLGQEDRGGLGNGQKIYELSMECHKLLACQSFFDLVLSNGRTVLVEGRGGEHQIFACFHRACAVRISGLKEGVKMQLAGFWVVAAERGENLVVLFRGALHSGPPLYQLSYRRMMIVERFTGESYDNLFCGTRRLIRATRVFCAIARAVRVLNQLQPGLYTLASRKLLSPVRGRPKTAASARRLSSLPDDCRVCHRPEQKIQLTSSSKLLTNSQRQEDIINLAESIYSLIRRGEMNPCKVQERIAEMMKISTAPVRRRDEYVQGPGTNCRNDENFNSNCPEIPGGGGEEAESYNQMSQMLSSQHCCTMEHKKSCSFGPDLNQRPTDYGIYHLQSTALPTELPKVDIVDVFYRRKATSCGYNSSHPVWHALYECLQDIHGDSSPFLLQPFHELSNGFWPRLTSPRPAIQFVPKMFYRDEVGALGGPFQSANIVVGVPLHSSP</sequence>
<gene>
    <name evidence="1" type="ORF">PR048_030072</name>
</gene>
<evidence type="ECO:0000313" key="2">
    <source>
        <dbReference type="Proteomes" id="UP001159363"/>
    </source>
</evidence>
<protein>
    <submittedName>
        <fullName evidence="1">Uncharacterized protein</fullName>
    </submittedName>
</protein>
<keyword evidence="2" id="KW-1185">Reference proteome</keyword>
<name>A0ABQ9G7X5_9NEOP</name>
<dbReference type="Proteomes" id="UP001159363">
    <property type="component" value="Chromosome 13"/>
</dbReference>
<comment type="caution">
    <text evidence="1">The sequence shown here is derived from an EMBL/GenBank/DDBJ whole genome shotgun (WGS) entry which is preliminary data.</text>
</comment>
<accession>A0ABQ9G7X5</accession>
<organism evidence="1 2">
    <name type="scientific">Dryococelus australis</name>
    <dbReference type="NCBI Taxonomy" id="614101"/>
    <lineage>
        <taxon>Eukaryota</taxon>
        <taxon>Metazoa</taxon>
        <taxon>Ecdysozoa</taxon>
        <taxon>Arthropoda</taxon>
        <taxon>Hexapoda</taxon>
        <taxon>Insecta</taxon>
        <taxon>Pterygota</taxon>
        <taxon>Neoptera</taxon>
        <taxon>Polyneoptera</taxon>
        <taxon>Phasmatodea</taxon>
        <taxon>Verophasmatodea</taxon>
        <taxon>Anareolatae</taxon>
        <taxon>Phasmatidae</taxon>
        <taxon>Eurycanthinae</taxon>
        <taxon>Dryococelus</taxon>
    </lineage>
</organism>
<proteinExistence type="predicted"/>
<reference evidence="1 2" key="1">
    <citation type="submission" date="2023-02" db="EMBL/GenBank/DDBJ databases">
        <title>LHISI_Scaffold_Assembly.</title>
        <authorList>
            <person name="Stuart O.P."/>
            <person name="Cleave R."/>
            <person name="Magrath M.J.L."/>
            <person name="Mikheyev A.S."/>
        </authorList>
    </citation>
    <scope>NUCLEOTIDE SEQUENCE [LARGE SCALE GENOMIC DNA]</scope>
    <source>
        <strain evidence="1">Daus_M_001</strain>
        <tissue evidence="1">Leg muscle</tissue>
    </source>
</reference>
<dbReference type="EMBL" id="JARBHB010000014">
    <property type="protein sequence ID" value="KAJ8868540.1"/>
    <property type="molecule type" value="Genomic_DNA"/>
</dbReference>